<dbReference type="STRING" id="407821.A0A087TLG5"/>
<keyword evidence="7" id="KW-1185">Reference proteome</keyword>
<gene>
    <name evidence="6" type="ORF">X975_08432</name>
</gene>
<dbReference type="Proteomes" id="UP000054359">
    <property type="component" value="Unassembled WGS sequence"/>
</dbReference>
<dbReference type="InterPro" id="IPR008952">
    <property type="entry name" value="Tetraspanin_EC2_sf"/>
</dbReference>
<proteinExistence type="predicted"/>
<evidence type="ECO:0000256" key="2">
    <source>
        <dbReference type="ARBA" id="ARBA00022692"/>
    </source>
</evidence>
<evidence type="ECO:0000313" key="6">
    <source>
        <dbReference type="EMBL" id="KFM65954.1"/>
    </source>
</evidence>
<dbReference type="Pfam" id="PF00335">
    <property type="entry name" value="Tetraspanin"/>
    <property type="match status" value="1"/>
</dbReference>
<organism evidence="6 7">
    <name type="scientific">Stegodyphus mimosarum</name>
    <name type="common">African social velvet spider</name>
    <dbReference type="NCBI Taxonomy" id="407821"/>
    <lineage>
        <taxon>Eukaryota</taxon>
        <taxon>Metazoa</taxon>
        <taxon>Ecdysozoa</taxon>
        <taxon>Arthropoda</taxon>
        <taxon>Chelicerata</taxon>
        <taxon>Arachnida</taxon>
        <taxon>Araneae</taxon>
        <taxon>Araneomorphae</taxon>
        <taxon>Entelegynae</taxon>
        <taxon>Eresoidea</taxon>
        <taxon>Eresidae</taxon>
        <taxon>Stegodyphus</taxon>
    </lineage>
</organism>
<keyword evidence="4 5" id="KW-0472">Membrane</keyword>
<dbReference type="AlphaFoldDB" id="A0A087TLG5"/>
<dbReference type="InterPro" id="IPR018499">
    <property type="entry name" value="Tetraspanin/Peripherin"/>
</dbReference>
<name>A0A087TLG5_STEMI</name>
<keyword evidence="2 5" id="KW-0812">Transmembrane</keyword>
<dbReference type="OrthoDB" id="9993879at2759"/>
<feature type="transmembrane region" description="Helical" evidence="5">
    <location>
        <begin position="12"/>
        <end position="31"/>
    </location>
</feature>
<evidence type="ECO:0000256" key="3">
    <source>
        <dbReference type="ARBA" id="ARBA00022989"/>
    </source>
</evidence>
<feature type="non-terminal residue" evidence="6">
    <location>
        <position position="169"/>
    </location>
</feature>
<dbReference type="EMBL" id="KK115762">
    <property type="protein sequence ID" value="KFM65954.1"/>
    <property type="molecule type" value="Genomic_DNA"/>
</dbReference>
<dbReference type="GO" id="GO:0016020">
    <property type="term" value="C:membrane"/>
    <property type="evidence" value="ECO:0007669"/>
    <property type="project" value="UniProtKB-SubCell"/>
</dbReference>
<comment type="subcellular location">
    <subcellularLocation>
        <location evidence="1">Membrane</location>
        <topology evidence="1">Multi-pass membrane protein</topology>
    </subcellularLocation>
</comment>
<protein>
    <submittedName>
        <fullName evidence="6">CD63 antigen</fullName>
    </submittedName>
</protein>
<reference evidence="6 7" key="1">
    <citation type="submission" date="2013-11" db="EMBL/GenBank/DDBJ databases">
        <title>Genome sequencing of Stegodyphus mimosarum.</title>
        <authorList>
            <person name="Bechsgaard J."/>
        </authorList>
    </citation>
    <scope>NUCLEOTIDE SEQUENCE [LARGE SCALE GENOMIC DNA]</scope>
</reference>
<evidence type="ECO:0000256" key="4">
    <source>
        <dbReference type="ARBA" id="ARBA00023136"/>
    </source>
</evidence>
<dbReference type="Gene3D" id="1.10.1450.10">
    <property type="entry name" value="Tetraspanin"/>
    <property type="match status" value="1"/>
</dbReference>
<evidence type="ECO:0000256" key="1">
    <source>
        <dbReference type="ARBA" id="ARBA00004141"/>
    </source>
</evidence>
<dbReference type="SUPFAM" id="SSF48652">
    <property type="entry name" value="Tetraspanin"/>
    <property type="match status" value="1"/>
</dbReference>
<sequence length="169" mass="19118">MPYRFRRKKFAVAIAVILFIQVLCGICVLFFTNTLGETLKSGVKESMETYDIGNRISVELNTLQSKFRCCGSTTYKSWFDTYWAEGKAEVPESCCVNLKQCHNRVPLMVEDIFQQGCNERITNVMGTMNVFVIFCIVSALVYQVLGIYLVIMVALRKKEVGGESVLPVL</sequence>
<evidence type="ECO:0000313" key="7">
    <source>
        <dbReference type="Proteomes" id="UP000054359"/>
    </source>
</evidence>
<accession>A0A087TLG5</accession>
<feature type="transmembrane region" description="Helical" evidence="5">
    <location>
        <begin position="130"/>
        <end position="155"/>
    </location>
</feature>
<evidence type="ECO:0000256" key="5">
    <source>
        <dbReference type="SAM" id="Phobius"/>
    </source>
</evidence>
<keyword evidence="3 5" id="KW-1133">Transmembrane helix</keyword>